<evidence type="ECO:0000256" key="5">
    <source>
        <dbReference type="ARBA" id="ARBA00013240"/>
    </source>
</evidence>
<keyword evidence="19" id="KW-1185">Reference proteome</keyword>
<evidence type="ECO:0000313" key="19">
    <source>
        <dbReference type="Proteomes" id="UP000812440"/>
    </source>
</evidence>
<comment type="catalytic activity">
    <reaction evidence="1">
        <text>Similar to cathepsin D, but slightly broader specificity.</text>
        <dbReference type="EC" id="3.4.23.34"/>
    </reaction>
</comment>
<evidence type="ECO:0000256" key="3">
    <source>
        <dbReference type="ARBA" id="ARBA00007447"/>
    </source>
</evidence>
<evidence type="ECO:0000256" key="2">
    <source>
        <dbReference type="ARBA" id="ARBA00004177"/>
    </source>
</evidence>
<evidence type="ECO:0000256" key="8">
    <source>
        <dbReference type="ARBA" id="ARBA00022753"/>
    </source>
</evidence>
<dbReference type="Gene3D" id="6.10.140.60">
    <property type="match status" value="1"/>
</dbReference>
<dbReference type="InterPro" id="IPR001461">
    <property type="entry name" value="Aspartic_peptidase_A1"/>
</dbReference>
<comment type="subunit">
    <text evidence="4">Homodimer; disulfide-linked.</text>
</comment>
<dbReference type="EC" id="3.4.23.34" evidence="5"/>
<dbReference type="PANTHER" id="PTHR47966">
    <property type="entry name" value="BETA-SITE APP-CLEAVING ENZYME, ISOFORM A-RELATED"/>
    <property type="match status" value="1"/>
</dbReference>
<evidence type="ECO:0000256" key="4">
    <source>
        <dbReference type="ARBA" id="ARBA00011748"/>
    </source>
</evidence>
<name>A0A8T2IJZ8_9PIPI</name>
<dbReference type="InterPro" id="IPR033121">
    <property type="entry name" value="PEPTIDASE_A1"/>
</dbReference>
<comment type="caution">
    <text evidence="18">The sequence shown here is derived from an EMBL/GenBank/DDBJ whole genome shotgun (WGS) entry which is preliminary data.</text>
</comment>
<feature type="active site" evidence="14">
    <location>
        <position position="242"/>
    </location>
</feature>
<keyword evidence="6 16" id="KW-0645">Protease</keyword>
<dbReference type="PRINTS" id="PR00792">
    <property type="entry name" value="PEPSIN"/>
</dbReference>
<feature type="disulfide bond" evidence="15">
    <location>
        <begin position="276"/>
        <end position="307"/>
    </location>
</feature>
<feature type="disulfide bond" evidence="15">
    <location>
        <begin position="74"/>
        <end position="79"/>
    </location>
</feature>
<dbReference type="OrthoDB" id="771136at2759"/>
<dbReference type="Pfam" id="PF00026">
    <property type="entry name" value="Asp"/>
    <property type="match status" value="1"/>
</dbReference>
<comment type="subcellular location">
    <subcellularLocation>
        <location evidence="2">Endosome</location>
    </subcellularLocation>
</comment>
<sequence length="346" mass="37370">MREKGLLKQFLKTHLYDPAIKYSPVLTAQASSEMLVNYMDTSYYGTIYIGTPPQNFTVIFDTGSSNLWVPSSSCTSQACSNHNQFNPSESSTYQSTSETLSVQYGTGSMVGILGYDTVQVGSIVDTQQMIGLSDTEASFFYNMPFDGILGLAYPNLAASSQTPVFDNMWNQGLLPNELFSVYLSSNDAAGSYVDFGGIDSYYSQSLYYVPVSSQGYWQLTMGSVVVGSNVVACSSGCEAIVDTGTSLLVGPSSDVSNIFSAIGATMNSNGEYAVPCNSISSLPTLSFTIGQYSYAVPPTAYIDQSYCTVNIQQSSSSLWILGDVFIRQYYVVFDRANNQIGLSPIA</sequence>
<dbReference type="SUPFAM" id="SSF50630">
    <property type="entry name" value="Acid proteases"/>
    <property type="match status" value="1"/>
</dbReference>
<dbReference type="InterPro" id="IPR021109">
    <property type="entry name" value="Peptidase_aspartic_dom_sf"/>
</dbReference>
<keyword evidence="8" id="KW-0967">Endosome</keyword>
<dbReference type="GO" id="GO:0005768">
    <property type="term" value="C:endosome"/>
    <property type="evidence" value="ECO:0007669"/>
    <property type="project" value="UniProtKB-SubCell"/>
</dbReference>
<keyword evidence="7 16" id="KW-0064">Aspartyl protease</keyword>
<evidence type="ECO:0000313" key="18">
    <source>
        <dbReference type="EMBL" id="KAG8430861.1"/>
    </source>
</evidence>
<dbReference type="InterPro" id="IPR001969">
    <property type="entry name" value="Aspartic_peptidase_AS"/>
</dbReference>
<reference evidence="18" key="1">
    <citation type="thesis" date="2020" institute="ProQuest LLC" country="789 East Eisenhower Parkway, Ann Arbor, MI, USA">
        <title>Comparative Genomics and Chromosome Evolution.</title>
        <authorList>
            <person name="Mudd A.B."/>
        </authorList>
    </citation>
    <scope>NUCLEOTIDE SEQUENCE</scope>
    <source>
        <strain evidence="18">Female2</strain>
        <tissue evidence="18">Blood</tissue>
    </source>
</reference>
<evidence type="ECO:0000256" key="12">
    <source>
        <dbReference type="ARBA" id="ARBA00023180"/>
    </source>
</evidence>
<dbReference type="FunFam" id="2.40.70.10:FF:000004">
    <property type="entry name" value="Pepsin A"/>
    <property type="match status" value="1"/>
</dbReference>
<dbReference type="FunFam" id="2.40.70.10:FF:000006">
    <property type="entry name" value="Cathepsin E"/>
    <property type="match status" value="1"/>
</dbReference>
<dbReference type="PROSITE" id="PS00141">
    <property type="entry name" value="ASP_PROTEASE"/>
    <property type="match status" value="2"/>
</dbReference>
<accession>A0A8T2IJZ8</accession>
<dbReference type="GO" id="GO:0004190">
    <property type="term" value="F:aspartic-type endopeptidase activity"/>
    <property type="evidence" value="ECO:0007669"/>
    <property type="project" value="UniProtKB-KW"/>
</dbReference>
<gene>
    <name evidence="18" type="ORF">GDO86_019847</name>
</gene>
<evidence type="ECO:0000256" key="14">
    <source>
        <dbReference type="PIRSR" id="PIRSR601461-1"/>
    </source>
</evidence>
<dbReference type="GO" id="GO:0007586">
    <property type="term" value="P:digestion"/>
    <property type="evidence" value="ECO:0007669"/>
    <property type="project" value="UniProtKB-KW"/>
</dbReference>
<keyword evidence="10 16" id="KW-0378">Hydrolase</keyword>
<feature type="domain" description="Peptidase A1" evidence="17">
    <location>
        <begin position="43"/>
        <end position="343"/>
    </location>
</feature>
<keyword evidence="12" id="KW-0325">Glycoprotein</keyword>
<evidence type="ECO:0000256" key="6">
    <source>
        <dbReference type="ARBA" id="ARBA00022670"/>
    </source>
</evidence>
<evidence type="ECO:0000256" key="1">
    <source>
        <dbReference type="ARBA" id="ARBA00001898"/>
    </source>
</evidence>
<dbReference type="Proteomes" id="UP000812440">
    <property type="component" value="Unassembled WGS sequence"/>
</dbReference>
<keyword evidence="11 15" id="KW-1015">Disulfide bond</keyword>
<dbReference type="EMBL" id="JAACNH010000557">
    <property type="protein sequence ID" value="KAG8430861.1"/>
    <property type="molecule type" value="Genomic_DNA"/>
</dbReference>
<evidence type="ECO:0000259" key="17">
    <source>
        <dbReference type="PROSITE" id="PS51767"/>
    </source>
</evidence>
<organism evidence="18 19">
    <name type="scientific">Hymenochirus boettgeri</name>
    <name type="common">Congo dwarf clawed frog</name>
    <dbReference type="NCBI Taxonomy" id="247094"/>
    <lineage>
        <taxon>Eukaryota</taxon>
        <taxon>Metazoa</taxon>
        <taxon>Chordata</taxon>
        <taxon>Craniata</taxon>
        <taxon>Vertebrata</taxon>
        <taxon>Euteleostomi</taxon>
        <taxon>Amphibia</taxon>
        <taxon>Batrachia</taxon>
        <taxon>Anura</taxon>
        <taxon>Pipoidea</taxon>
        <taxon>Pipidae</taxon>
        <taxon>Pipinae</taxon>
        <taxon>Hymenochirus</taxon>
    </lineage>
</organism>
<dbReference type="Gene3D" id="2.40.70.10">
    <property type="entry name" value="Acid Proteases"/>
    <property type="match status" value="2"/>
</dbReference>
<feature type="active site" evidence="14">
    <location>
        <position position="61"/>
    </location>
</feature>
<protein>
    <recommendedName>
        <fullName evidence="5">cathepsin E</fullName>
        <ecNumber evidence="5">3.4.23.34</ecNumber>
    </recommendedName>
</protein>
<evidence type="ECO:0000256" key="13">
    <source>
        <dbReference type="ARBA" id="ARBA00058213"/>
    </source>
</evidence>
<evidence type="ECO:0000256" key="16">
    <source>
        <dbReference type="RuleBase" id="RU000454"/>
    </source>
</evidence>
<evidence type="ECO:0000256" key="11">
    <source>
        <dbReference type="ARBA" id="ARBA00023157"/>
    </source>
</evidence>
<evidence type="ECO:0000256" key="9">
    <source>
        <dbReference type="ARBA" id="ARBA00022757"/>
    </source>
</evidence>
<keyword evidence="9" id="KW-0222">Digestion</keyword>
<comment type="function">
    <text evidence="13">May have a role in immune function. Probably involved in the processing of antigenic peptides during MHC class II-mediated antigen presentation.</text>
</comment>
<dbReference type="PROSITE" id="PS51767">
    <property type="entry name" value="PEPTIDASE_A1"/>
    <property type="match status" value="1"/>
</dbReference>
<comment type="similarity">
    <text evidence="3 16">Belongs to the peptidase A1 family.</text>
</comment>
<dbReference type="GO" id="GO:0006508">
    <property type="term" value="P:proteolysis"/>
    <property type="evidence" value="ECO:0007669"/>
    <property type="project" value="UniProtKB-KW"/>
</dbReference>
<evidence type="ECO:0000256" key="7">
    <source>
        <dbReference type="ARBA" id="ARBA00022750"/>
    </source>
</evidence>
<dbReference type="AlphaFoldDB" id="A0A8T2IJZ8"/>
<evidence type="ECO:0000256" key="10">
    <source>
        <dbReference type="ARBA" id="ARBA00022801"/>
    </source>
</evidence>
<proteinExistence type="inferred from homology"/>
<evidence type="ECO:0000256" key="15">
    <source>
        <dbReference type="PIRSR" id="PIRSR601461-2"/>
    </source>
</evidence>
<feature type="disulfide bond" evidence="15">
    <location>
        <begin position="233"/>
        <end position="237"/>
    </location>
</feature>
<dbReference type="PANTHER" id="PTHR47966:SF22">
    <property type="entry name" value="PEPSIN A-3-RELATED"/>
    <property type="match status" value="1"/>
</dbReference>